<organism evidence="2 3">
    <name type="scientific">Collimonas pratensis</name>
    <dbReference type="NCBI Taxonomy" id="279113"/>
    <lineage>
        <taxon>Bacteria</taxon>
        <taxon>Pseudomonadati</taxon>
        <taxon>Pseudomonadota</taxon>
        <taxon>Betaproteobacteria</taxon>
        <taxon>Burkholderiales</taxon>
        <taxon>Oxalobacteraceae</taxon>
        <taxon>Collimonas</taxon>
    </lineage>
</organism>
<name>A0A127Q9C7_9BURK</name>
<dbReference type="GO" id="GO:0043683">
    <property type="term" value="P:type IV pilus assembly"/>
    <property type="evidence" value="ECO:0007669"/>
    <property type="project" value="InterPro"/>
</dbReference>
<dbReference type="InterPro" id="IPR032092">
    <property type="entry name" value="PilW"/>
</dbReference>
<dbReference type="STRING" id="279113.CPter91_4149"/>
<feature type="transmembrane region" description="Helical" evidence="1">
    <location>
        <begin position="20"/>
        <end position="42"/>
    </location>
</feature>
<dbReference type="InterPro" id="IPR012902">
    <property type="entry name" value="N_methyl_site"/>
</dbReference>
<dbReference type="PATRIC" id="fig|279113.9.peg.4118"/>
<protein>
    <submittedName>
        <fullName evidence="2">Prepilin-type N-terminal cleavage/methylation domain protein</fullName>
    </submittedName>
</protein>
<dbReference type="AlphaFoldDB" id="A0A127Q9C7"/>
<dbReference type="Pfam" id="PF16074">
    <property type="entry name" value="PilW"/>
    <property type="match status" value="1"/>
</dbReference>
<sequence>MLMPILKLILKPIRQRGFSLVELLVAMTLGTALVLLSSTLYFSSKASFRLNDEKLRLQQDGSHAMGVMAQNLRQAGFGKLASAGSLAVTDFIEADGQPAQGLRGCAYGFARPLGPGKDFSCSNAAGMAAFEVAYRTDNYADPASGAGVDCNGSKVQPIAVPVDHPAYRLGPQVSIAKNLFFVARRAGSTASALYCQGNGNNNSAQPLLNNVEQFQLAYDVADASPRRWLDASQVSALSDDQLSNWKRVTSVRLCLQIPGEQMVSAEVQHYVDCDGAARVAEDRSLRQVFTSTVTLRNQAVAIQVPP</sequence>
<keyword evidence="1" id="KW-0472">Membrane</keyword>
<dbReference type="Pfam" id="PF07963">
    <property type="entry name" value="N_methyl"/>
    <property type="match status" value="1"/>
</dbReference>
<accession>A0A127Q9C7</accession>
<dbReference type="EMBL" id="CP013234">
    <property type="protein sequence ID" value="AMP06465.1"/>
    <property type="molecule type" value="Genomic_DNA"/>
</dbReference>
<reference evidence="2 3" key="1">
    <citation type="submission" date="2015-11" db="EMBL/GenBank/DDBJ databases">
        <title>Exploring the genomic traits of fungus-feeding bacterial genus Collimonas.</title>
        <authorList>
            <person name="Song C."/>
            <person name="Schmidt R."/>
            <person name="de Jager V."/>
            <person name="Krzyzanowska D."/>
            <person name="Jongedijk E."/>
            <person name="Cankar K."/>
            <person name="Beekwilder J."/>
            <person name="van Veen A."/>
            <person name="de Boer W."/>
            <person name="van Veen J.A."/>
            <person name="Garbeva P."/>
        </authorList>
    </citation>
    <scope>NUCLEOTIDE SEQUENCE [LARGE SCALE GENOMIC DNA]</scope>
    <source>
        <strain evidence="2 3">Ter91</strain>
    </source>
</reference>
<proteinExistence type="predicted"/>
<dbReference type="PROSITE" id="PS00409">
    <property type="entry name" value="PROKAR_NTER_METHYL"/>
    <property type="match status" value="1"/>
</dbReference>
<dbReference type="NCBIfam" id="TIGR02532">
    <property type="entry name" value="IV_pilin_GFxxxE"/>
    <property type="match status" value="1"/>
</dbReference>
<evidence type="ECO:0000256" key="1">
    <source>
        <dbReference type="SAM" id="Phobius"/>
    </source>
</evidence>
<keyword evidence="1" id="KW-1133">Transmembrane helix</keyword>
<evidence type="ECO:0000313" key="3">
    <source>
        <dbReference type="Proteomes" id="UP000074561"/>
    </source>
</evidence>
<keyword evidence="1" id="KW-0812">Transmembrane</keyword>
<dbReference type="KEGG" id="cpra:CPter91_4149"/>
<dbReference type="Proteomes" id="UP000074561">
    <property type="component" value="Chromosome"/>
</dbReference>
<evidence type="ECO:0000313" key="2">
    <source>
        <dbReference type="EMBL" id="AMP06465.1"/>
    </source>
</evidence>
<gene>
    <name evidence="2" type="ORF">CPter91_4149</name>
</gene>